<dbReference type="OrthoDB" id="9812065at2"/>
<accession>A0A7X3JYL5</accession>
<evidence type="ECO:0000313" key="3">
    <source>
        <dbReference type="EMBL" id="MVO99107.1"/>
    </source>
</evidence>
<feature type="region of interest" description="Disordered" evidence="1">
    <location>
        <begin position="329"/>
        <end position="350"/>
    </location>
</feature>
<name>A0A7X3JYL5_9BACL</name>
<evidence type="ECO:0000256" key="1">
    <source>
        <dbReference type="SAM" id="MobiDB-lite"/>
    </source>
</evidence>
<feature type="region of interest" description="Disordered" evidence="1">
    <location>
        <begin position="36"/>
        <end position="60"/>
    </location>
</feature>
<dbReference type="GO" id="GO:0005975">
    <property type="term" value="P:carbohydrate metabolic process"/>
    <property type="evidence" value="ECO:0007669"/>
    <property type="project" value="InterPro"/>
</dbReference>
<dbReference type="RefSeq" id="WP_157333940.1">
    <property type="nucleotide sequence ID" value="NZ_RHLK01000003.1"/>
</dbReference>
<protein>
    <submittedName>
        <fullName evidence="3">Polysaccharide deacetylase family protein</fullName>
    </submittedName>
</protein>
<feature type="compositionally biased region" description="Polar residues" evidence="1">
    <location>
        <begin position="36"/>
        <end position="57"/>
    </location>
</feature>
<organism evidence="3 4">
    <name type="scientific">Paenibacillus lutrae</name>
    <dbReference type="NCBI Taxonomy" id="2078573"/>
    <lineage>
        <taxon>Bacteria</taxon>
        <taxon>Bacillati</taxon>
        <taxon>Bacillota</taxon>
        <taxon>Bacilli</taxon>
        <taxon>Bacillales</taxon>
        <taxon>Paenibacillaceae</taxon>
        <taxon>Paenibacillus</taxon>
    </lineage>
</organism>
<dbReference type="GO" id="GO:0016810">
    <property type="term" value="F:hydrolase activity, acting on carbon-nitrogen (but not peptide) bonds"/>
    <property type="evidence" value="ECO:0007669"/>
    <property type="project" value="InterPro"/>
</dbReference>
<dbReference type="EMBL" id="RHLK01000003">
    <property type="protein sequence ID" value="MVO99107.1"/>
    <property type="molecule type" value="Genomic_DNA"/>
</dbReference>
<dbReference type="Gene3D" id="3.20.20.370">
    <property type="entry name" value="Glycoside hydrolase/deacetylase"/>
    <property type="match status" value="1"/>
</dbReference>
<dbReference type="InterPro" id="IPR002509">
    <property type="entry name" value="NODB_dom"/>
</dbReference>
<dbReference type="PANTHER" id="PTHR10587:SF80">
    <property type="entry name" value="CHITOOLIGOSACCHARIDE DEACETYLASE"/>
    <property type="match status" value="1"/>
</dbReference>
<comment type="caution">
    <text evidence="3">The sequence shown here is derived from an EMBL/GenBank/DDBJ whole genome shotgun (WGS) entry which is preliminary data.</text>
</comment>
<feature type="domain" description="NodB homology" evidence="2">
    <location>
        <begin position="148"/>
        <end position="324"/>
    </location>
</feature>
<reference evidence="3 4" key="1">
    <citation type="journal article" date="2019" name="Microorganisms">
        <title>Paenibacillus lutrae sp. nov., A Chitinolytic Species Isolated from A River Otter in Castril Natural Park, Granada, Spain.</title>
        <authorList>
            <person name="Rodriguez M."/>
            <person name="Reina J.C."/>
            <person name="Bejar V."/>
            <person name="Llamas I."/>
        </authorList>
    </citation>
    <scope>NUCLEOTIDE SEQUENCE [LARGE SCALE GENOMIC DNA]</scope>
    <source>
        <strain evidence="3 4">N10</strain>
    </source>
</reference>
<dbReference type="GO" id="GO:0016020">
    <property type="term" value="C:membrane"/>
    <property type="evidence" value="ECO:0007669"/>
    <property type="project" value="TreeGrafter"/>
</dbReference>
<dbReference type="SUPFAM" id="SSF88713">
    <property type="entry name" value="Glycoside hydrolase/deacetylase"/>
    <property type="match status" value="1"/>
</dbReference>
<dbReference type="Pfam" id="PF01522">
    <property type="entry name" value="Polysacc_deac_1"/>
    <property type="match status" value="1"/>
</dbReference>
<dbReference type="Proteomes" id="UP000490800">
    <property type="component" value="Unassembled WGS sequence"/>
</dbReference>
<gene>
    <name evidence="3" type="ORF">EDM21_06150</name>
</gene>
<dbReference type="PROSITE" id="PS51677">
    <property type="entry name" value="NODB"/>
    <property type="match status" value="1"/>
</dbReference>
<dbReference type="InterPro" id="IPR050248">
    <property type="entry name" value="Polysacc_deacetylase_ArnD"/>
</dbReference>
<dbReference type="PANTHER" id="PTHR10587">
    <property type="entry name" value="GLYCOSYL TRANSFERASE-RELATED"/>
    <property type="match status" value="1"/>
</dbReference>
<dbReference type="AlphaFoldDB" id="A0A7X3JYL5"/>
<sequence length="350" mass="38753">MQKKKLLLLGLVAIGHVWLLQSESIHVFVQNVQQGKSNSPIPESRAHTGSTFTLSGEDSSKEEDELMKQIREEAPKLYVPPVDAKVDRIWKAIPGYNGLEVDIDRTYEAARKQRGSAPLPFLMKQVAPEVHLDQLGPEPIYKGNPAKPMVSFMINVAWGDEFIPGILESLRNEHVKATFFFDGSWLKKNVELAKVIQAEGHELSNHAYSHKNMSTLSRSKAYEEIVKTEELLKHELGVTNTLFAPPSGDFDKETVKIAAELKLKTVLWTLDTVDWKNPGAPAILAKVRKNIEPGTLILMHPTASSRAAMPEMIRIIKGKGLQLGTVSQTISPERLSDPSKPVPGSGSNTD</sequence>
<evidence type="ECO:0000259" key="2">
    <source>
        <dbReference type="PROSITE" id="PS51677"/>
    </source>
</evidence>
<keyword evidence="4" id="KW-1185">Reference proteome</keyword>
<dbReference type="CDD" id="cd10950">
    <property type="entry name" value="CE4_BsYlxY_like"/>
    <property type="match status" value="1"/>
</dbReference>
<dbReference type="InterPro" id="IPR011330">
    <property type="entry name" value="Glyco_hydro/deAcase_b/a-brl"/>
</dbReference>
<evidence type="ECO:0000313" key="4">
    <source>
        <dbReference type="Proteomes" id="UP000490800"/>
    </source>
</evidence>
<proteinExistence type="predicted"/>